<dbReference type="AlphaFoldDB" id="A0A645DPL7"/>
<evidence type="ECO:0000313" key="1">
    <source>
        <dbReference type="EMBL" id="MPM91267.1"/>
    </source>
</evidence>
<protein>
    <submittedName>
        <fullName evidence="1">Uncharacterized protein</fullName>
    </submittedName>
</protein>
<gene>
    <name evidence="1" type="ORF">SDC9_138395</name>
</gene>
<reference evidence="1" key="1">
    <citation type="submission" date="2019-08" db="EMBL/GenBank/DDBJ databases">
        <authorList>
            <person name="Kucharzyk K."/>
            <person name="Murdoch R.W."/>
            <person name="Higgins S."/>
            <person name="Loffler F."/>
        </authorList>
    </citation>
    <scope>NUCLEOTIDE SEQUENCE</scope>
</reference>
<organism evidence="1">
    <name type="scientific">bioreactor metagenome</name>
    <dbReference type="NCBI Taxonomy" id="1076179"/>
    <lineage>
        <taxon>unclassified sequences</taxon>
        <taxon>metagenomes</taxon>
        <taxon>ecological metagenomes</taxon>
    </lineage>
</organism>
<dbReference type="EMBL" id="VSSQ01038357">
    <property type="protein sequence ID" value="MPM91267.1"/>
    <property type="molecule type" value="Genomic_DNA"/>
</dbReference>
<accession>A0A645DPL7</accession>
<name>A0A645DPL7_9ZZZZ</name>
<proteinExistence type="predicted"/>
<comment type="caution">
    <text evidence="1">The sequence shown here is derived from an EMBL/GenBank/DDBJ whole genome shotgun (WGS) entry which is preliminary data.</text>
</comment>
<sequence length="181" mass="21405">MNLLFVEIEFRQARETAESEIMFKFHLHGSRFREGVKVQKFLERKRQHPDFDITPGQISCQIGREQIGVGTGDIDVGIQFHLKRIDRLFPVFHPLNLIEKQIKLLRTALRLLHYQVVKLPIADPVVLERFEVDPEYPIFRNVLFFQMFNKELKQTRFATTPDTGHDLDDVLIPIFFQFLQI</sequence>